<name>A0A423TH11_PENVA</name>
<evidence type="ECO:0000313" key="2">
    <source>
        <dbReference type="EMBL" id="ROT75790.1"/>
    </source>
</evidence>
<protein>
    <submittedName>
        <fullName evidence="2">Uncharacterized protein</fullName>
    </submittedName>
</protein>
<reference evidence="2 3" key="1">
    <citation type="submission" date="2018-04" db="EMBL/GenBank/DDBJ databases">
        <authorList>
            <person name="Zhang X."/>
            <person name="Yuan J."/>
            <person name="Li F."/>
            <person name="Xiang J."/>
        </authorList>
    </citation>
    <scope>NUCLEOTIDE SEQUENCE [LARGE SCALE GENOMIC DNA]</scope>
    <source>
        <tissue evidence="2">Muscle</tissue>
    </source>
</reference>
<evidence type="ECO:0000313" key="3">
    <source>
        <dbReference type="Proteomes" id="UP000283509"/>
    </source>
</evidence>
<feature type="chain" id="PRO_5019145541" evidence="1">
    <location>
        <begin position="17"/>
        <end position="139"/>
    </location>
</feature>
<reference evidence="2 3" key="2">
    <citation type="submission" date="2019-01" db="EMBL/GenBank/DDBJ databases">
        <title>The decoding of complex shrimp genome reveals the adaptation for benthos swimmer, frequently molting mechanism and breeding impact on genome.</title>
        <authorList>
            <person name="Sun Y."/>
            <person name="Gao Y."/>
            <person name="Yu Y."/>
        </authorList>
    </citation>
    <scope>NUCLEOTIDE SEQUENCE [LARGE SCALE GENOMIC DNA]</scope>
    <source>
        <tissue evidence="2">Muscle</tissue>
    </source>
</reference>
<feature type="signal peptide" evidence="1">
    <location>
        <begin position="1"/>
        <end position="16"/>
    </location>
</feature>
<dbReference type="AlphaFoldDB" id="A0A423TH11"/>
<keyword evidence="1" id="KW-0732">Signal</keyword>
<accession>A0A423TH11</accession>
<comment type="caution">
    <text evidence="2">The sequence shown here is derived from an EMBL/GenBank/DDBJ whole genome shotgun (WGS) entry which is preliminary data.</text>
</comment>
<evidence type="ECO:0000256" key="1">
    <source>
        <dbReference type="SAM" id="SignalP"/>
    </source>
</evidence>
<proteinExistence type="predicted"/>
<gene>
    <name evidence="2" type="ORF">C7M84_005657</name>
</gene>
<organism evidence="2 3">
    <name type="scientific">Penaeus vannamei</name>
    <name type="common">Whiteleg shrimp</name>
    <name type="synonym">Litopenaeus vannamei</name>
    <dbReference type="NCBI Taxonomy" id="6689"/>
    <lineage>
        <taxon>Eukaryota</taxon>
        <taxon>Metazoa</taxon>
        <taxon>Ecdysozoa</taxon>
        <taxon>Arthropoda</taxon>
        <taxon>Crustacea</taxon>
        <taxon>Multicrustacea</taxon>
        <taxon>Malacostraca</taxon>
        <taxon>Eumalacostraca</taxon>
        <taxon>Eucarida</taxon>
        <taxon>Decapoda</taxon>
        <taxon>Dendrobranchiata</taxon>
        <taxon>Penaeoidea</taxon>
        <taxon>Penaeidae</taxon>
        <taxon>Penaeus</taxon>
    </lineage>
</organism>
<dbReference type="Proteomes" id="UP000283509">
    <property type="component" value="Unassembled WGS sequence"/>
</dbReference>
<dbReference type="OrthoDB" id="6335502at2759"/>
<keyword evidence="3" id="KW-1185">Reference proteome</keyword>
<sequence length="139" mass="14938">MLRFVLLALLFAAATAQHVAPCRCGAFVTTDGGELMLYELPPVEVHSCDQNHPCQARCFQEFEMLSGGGDLDFITSTNATVGQVLCEAAGVAVDGEYVYAYSELCDGPWEWTGDQTMQPLCCTDAAEYVPCEVGTTLAP</sequence>
<dbReference type="EMBL" id="QCYY01001733">
    <property type="protein sequence ID" value="ROT75790.1"/>
    <property type="molecule type" value="Genomic_DNA"/>
</dbReference>